<feature type="region of interest" description="Disordered" evidence="2">
    <location>
        <begin position="463"/>
        <end position="488"/>
    </location>
</feature>
<accession>A0A9J5W9R2</accession>
<evidence type="ECO:0000313" key="5">
    <source>
        <dbReference type="Proteomes" id="UP000824120"/>
    </source>
</evidence>
<evidence type="ECO:0000313" key="4">
    <source>
        <dbReference type="EMBL" id="KAG5572427.1"/>
    </source>
</evidence>
<dbReference type="PANTHER" id="PTHR33054">
    <property type="entry name" value="CCHC-TYPE DOMAIN-CONTAINING PROTEIN"/>
    <property type="match status" value="1"/>
</dbReference>
<evidence type="ECO:0000256" key="2">
    <source>
        <dbReference type="SAM" id="MobiDB-lite"/>
    </source>
</evidence>
<dbReference type="AlphaFoldDB" id="A0A9J5W9R2"/>
<reference evidence="4 5" key="1">
    <citation type="submission" date="2020-09" db="EMBL/GenBank/DDBJ databases">
        <title>De no assembly of potato wild relative species, Solanum commersonii.</title>
        <authorList>
            <person name="Cho K."/>
        </authorList>
    </citation>
    <scope>NUCLEOTIDE SEQUENCE [LARGE SCALE GENOMIC DNA]</scope>
    <source>
        <strain evidence="4">LZ3.2</strain>
        <tissue evidence="4">Leaf</tissue>
    </source>
</reference>
<dbReference type="Proteomes" id="UP000824120">
    <property type="component" value="Chromosome 12"/>
</dbReference>
<feature type="compositionally biased region" description="Basic residues" evidence="2">
    <location>
        <begin position="463"/>
        <end position="474"/>
    </location>
</feature>
<gene>
    <name evidence="4" type="ORF">H5410_062193</name>
</gene>
<keyword evidence="1" id="KW-0175">Coiled coil</keyword>
<dbReference type="PANTHER" id="PTHR33054:SF12">
    <property type="entry name" value="ZINC KNUCKLE FAMILY PROTEIN"/>
    <property type="match status" value="1"/>
</dbReference>
<dbReference type="InterPro" id="IPR056648">
    <property type="entry name" value="DUF7746"/>
</dbReference>
<feature type="coiled-coil region" evidence="1">
    <location>
        <begin position="386"/>
        <end position="420"/>
    </location>
</feature>
<protein>
    <recommendedName>
        <fullName evidence="3">DUF7746 domain-containing protein</fullName>
    </recommendedName>
</protein>
<name>A0A9J5W9R2_SOLCO</name>
<feature type="domain" description="DUF7746" evidence="3">
    <location>
        <begin position="13"/>
        <end position="99"/>
    </location>
</feature>
<dbReference type="Pfam" id="PF24925">
    <property type="entry name" value="DUF7746"/>
    <property type="match status" value="1"/>
</dbReference>
<dbReference type="EMBL" id="JACXVP010000012">
    <property type="protein sequence ID" value="KAG5572427.1"/>
    <property type="molecule type" value="Genomic_DNA"/>
</dbReference>
<evidence type="ECO:0000256" key="1">
    <source>
        <dbReference type="SAM" id="Coils"/>
    </source>
</evidence>
<feature type="compositionally biased region" description="Low complexity" evidence="2">
    <location>
        <begin position="475"/>
        <end position="488"/>
    </location>
</feature>
<sequence>MILISIFGIVHFFNLDGLTDRKLTILFHRMLMYATIYKSVRNTNRNICKMIIVGFTGQLRGWWDNYMSVEAKSVVINATSDAEGVDNLRMALVKNREDTVYTLVLTILEHFNGRFTNQYEIVRSLLNGLRCRHLGEFRWYKDTYLSRVMELPENGLDHLKAKFIDDLPLLFAERLIRACTQEGINLCNELKLSRRLKIDKLRERSQLGDFCTQFGLLDSGEKDLDAELGKNMRNEEFIEYLIDLQRIDLGKNLLRSNAINVEKLKSLDLDEKVHDKIYSFLYTSGSKPYYDFDSSSEEDIDLPESSNDKQPVTMNACRWHGHICSCENDEFYILQYQFDDLNVNTITSDNVIELLKEVTDNDLHDKIIQFVVNNSAINTRLAKQPVVILNTSFDDLKGEIENLKNEIKALKQNQMICDHRLTQIDTTTSKGKTVVENANNTLEKSVKFDPKKDMMDPLWVTKGRRKRHIPRGRGRSFLESSSGSSYGS</sequence>
<comment type="caution">
    <text evidence="4">The sequence shown here is derived from an EMBL/GenBank/DDBJ whole genome shotgun (WGS) entry which is preliminary data.</text>
</comment>
<keyword evidence="5" id="KW-1185">Reference proteome</keyword>
<dbReference type="OrthoDB" id="1304033at2759"/>
<evidence type="ECO:0000259" key="3">
    <source>
        <dbReference type="Pfam" id="PF24925"/>
    </source>
</evidence>
<organism evidence="4 5">
    <name type="scientific">Solanum commersonii</name>
    <name type="common">Commerson's wild potato</name>
    <name type="synonym">Commerson's nightshade</name>
    <dbReference type="NCBI Taxonomy" id="4109"/>
    <lineage>
        <taxon>Eukaryota</taxon>
        <taxon>Viridiplantae</taxon>
        <taxon>Streptophyta</taxon>
        <taxon>Embryophyta</taxon>
        <taxon>Tracheophyta</taxon>
        <taxon>Spermatophyta</taxon>
        <taxon>Magnoliopsida</taxon>
        <taxon>eudicotyledons</taxon>
        <taxon>Gunneridae</taxon>
        <taxon>Pentapetalae</taxon>
        <taxon>asterids</taxon>
        <taxon>lamiids</taxon>
        <taxon>Solanales</taxon>
        <taxon>Solanaceae</taxon>
        <taxon>Solanoideae</taxon>
        <taxon>Solaneae</taxon>
        <taxon>Solanum</taxon>
    </lineage>
</organism>
<proteinExistence type="predicted"/>